<protein>
    <submittedName>
        <fullName evidence="2">Uncharacterized protein</fullName>
    </submittedName>
</protein>
<sequence>MSFTETLFGGLLIVVALYFLARRAGVPNYWSALLAGAIPFLAYLAYSYSHEVEGDVLTVHMVVFMATAGVLGVFANRRTNEDKLHWAPKLFMGFFAILVFIMALFLSISLHGLPAWVSRLIMPDTQHHEIHTEFSGVYQQNRNAD</sequence>
<organism evidence="2">
    <name type="scientific">mine drainage metagenome</name>
    <dbReference type="NCBI Taxonomy" id="410659"/>
    <lineage>
        <taxon>unclassified sequences</taxon>
        <taxon>metagenomes</taxon>
        <taxon>ecological metagenomes</taxon>
    </lineage>
</organism>
<evidence type="ECO:0000256" key="1">
    <source>
        <dbReference type="SAM" id="Phobius"/>
    </source>
</evidence>
<reference evidence="2" key="1">
    <citation type="submission" date="2016-10" db="EMBL/GenBank/DDBJ databases">
        <title>Sequence of Gallionella enrichment culture.</title>
        <authorList>
            <person name="Poehlein A."/>
            <person name="Muehling M."/>
            <person name="Daniel R."/>
        </authorList>
    </citation>
    <scope>NUCLEOTIDE SEQUENCE</scope>
</reference>
<feature type="transmembrane region" description="Helical" evidence="1">
    <location>
        <begin position="58"/>
        <end position="78"/>
    </location>
</feature>
<feature type="transmembrane region" description="Helical" evidence="1">
    <location>
        <begin position="90"/>
        <end position="113"/>
    </location>
</feature>
<gene>
    <name evidence="2" type="ORF">GALL_314320</name>
</gene>
<keyword evidence="1" id="KW-0472">Membrane</keyword>
<accession>A0A1J5R408</accession>
<keyword evidence="1" id="KW-1133">Transmembrane helix</keyword>
<proteinExistence type="predicted"/>
<dbReference type="AlphaFoldDB" id="A0A1J5R408"/>
<feature type="transmembrane region" description="Helical" evidence="1">
    <location>
        <begin position="28"/>
        <end position="46"/>
    </location>
</feature>
<keyword evidence="1" id="KW-0812">Transmembrane</keyword>
<comment type="caution">
    <text evidence="2">The sequence shown here is derived from an EMBL/GenBank/DDBJ whole genome shotgun (WGS) entry which is preliminary data.</text>
</comment>
<name>A0A1J5R408_9ZZZZ</name>
<evidence type="ECO:0000313" key="2">
    <source>
        <dbReference type="EMBL" id="OIQ86724.1"/>
    </source>
</evidence>
<dbReference type="EMBL" id="MLJW01000463">
    <property type="protein sequence ID" value="OIQ86724.1"/>
    <property type="molecule type" value="Genomic_DNA"/>
</dbReference>
<feature type="transmembrane region" description="Helical" evidence="1">
    <location>
        <begin position="6"/>
        <end position="21"/>
    </location>
</feature>